<comment type="caution">
    <text evidence="2">The sequence shown here is derived from an EMBL/GenBank/DDBJ whole genome shotgun (WGS) entry which is preliminary data.</text>
</comment>
<dbReference type="Gene3D" id="3.90.1300.10">
    <property type="entry name" value="Amidase signature (AS) domain"/>
    <property type="match status" value="1"/>
</dbReference>
<evidence type="ECO:0000313" key="2">
    <source>
        <dbReference type="EMBL" id="PNU04377.1"/>
    </source>
</evidence>
<dbReference type="EMBL" id="LYMM01000036">
    <property type="protein sequence ID" value="PNU04377.1"/>
    <property type="molecule type" value="Genomic_DNA"/>
</dbReference>
<name>A0A2K2G022_9SPHN</name>
<gene>
    <name evidence="2" type="ORF">A8V01_20545</name>
</gene>
<dbReference type="InterPro" id="IPR036928">
    <property type="entry name" value="AS_sf"/>
</dbReference>
<dbReference type="PROSITE" id="PS00571">
    <property type="entry name" value="AMIDASES"/>
    <property type="match status" value="1"/>
</dbReference>
<dbReference type="PANTHER" id="PTHR11895">
    <property type="entry name" value="TRANSAMIDASE"/>
    <property type="match status" value="1"/>
</dbReference>
<proteinExistence type="predicted"/>
<protein>
    <submittedName>
        <fullName evidence="2">Glutamyl-tRNA amidotransferase</fullName>
    </submittedName>
</protein>
<dbReference type="InterPro" id="IPR020556">
    <property type="entry name" value="Amidase_CS"/>
</dbReference>
<dbReference type="InterPro" id="IPR000120">
    <property type="entry name" value="Amidase"/>
</dbReference>
<organism evidence="2 3">
    <name type="scientific">Novosphingobium guangzhouense</name>
    <dbReference type="NCBI Taxonomy" id="1850347"/>
    <lineage>
        <taxon>Bacteria</taxon>
        <taxon>Pseudomonadati</taxon>
        <taxon>Pseudomonadota</taxon>
        <taxon>Alphaproteobacteria</taxon>
        <taxon>Sphingomonadales</taxon>
        <taxon>Sphingomonadaceae</taxon>
        <taxon>Novosphingobium</taxon>
    </lineage>
</organism>
<keyword evidence="3" id="KW-1185">Reference proteome</keyword>
<dbReference type="PANTHER" id="PTHR11895:SF151">
    <property type="entry name" value="GLUTAMYL-TRNA(GLN) AMIDOTRANSFERASE SUBUNIT A"/>
    <property type="match status" value="1"/>
</dbReference>
<dbReference type="AlphaFoldDB" id="A0A2K2G022"/>
<dbReference type="Proteomes" id="UP000236327">
    <property type="component" value="Unassembled WGS sequence"/>
</dbReference>
<feature type="domain" description="Amidase" evidence="1">
    <location>
        <begin position="18"/>
        <end position="177"/>
    </location>
</feature>
<dbReference type="GO" id="GO:0016740">
    <property type="term" value="F:transferase activity"/>
    <property type="evidence" value="ECO:0007669"/>
    <property type="project" value="UniProtKB-KW"/>
</dbReference>
<sequence length="383" mass="38739">MSRNNAIFTPVNLGSGAVTVAVKDCIDIAGMPTKGGSAALDDAPAAEANAAVVEALLAGGCRIVGKANMHELAYGVTGINAWTGSAINPHFPDRVPGGSSSGSAVAVAEGLVDFAIGTDTGGSIRTPAACCGVFGLKPTFGRVSRAGAWPRASSLDCIGPFARSMAQIEAAMRIIAPGYAPSADAPPRFAIVQAEGVDAAVQAAFDEAMAPFSANAQVSLAQLPDAYGANIAVIAAETYAAFGHLLAGGKVGADVAARLTAAANVDAQKLAQAEVVRARFTAEVDALLEQHELLVMPTMPCFPLALSEAGDAAAALRMTALVRPFNLSGHPALTVPVLAAEGLPIGIQVIGRHGADEAVCAFGRMLENTISVIMDPAGEDTNR</sequence>
<evidence type="ECO:0000313" key="3">
    <source>
        <dbReference type="Proteomes" id="UP000236327"/>
    </source>
</evidence>
<dbReference type="OrthoDB" id="7490557at2"/>
<dbReference type="InterPro" id="IPR023631">
    <property type="entry name" value="Amidase_dom"/>
</dbReference>
<dbReference type="Pfam" id="PF01425">
    <property type="entry name" value="Amidase"/>
    <property type="match status" value="2"/>
</dbReference>
<reference evidence="2 3" key="1">
    <citation type="submission" date="2016-05" db="EMBL/GenBank/DDBJ databases">
        <title>Complete genome sequence of Novosphingobium guangzhouense SA925(T).</title>
        <authorList>
            <person name="Sha S."/>
        </authorList>
    </citation>
    <scope>NUCLEOTIDE SEQUENCE [LARGE SCALE GENOMIC DNA]</scope>
    <source>
        <strain evidence="2 3">SA925</strain>
    </source>
</reference>
<dbReference type="SUPFAM" id="SSF75304">
    <property type="entry name" value="Amidase signature (AS) enzymes"/>
    <property type="match status" value="1"/>
</dbReference>
<evidence type="ECO:0000259" key="1">
    <source>
        <dbReference type="Pfam" id="PF01425"/>
    </source>
</evidence>
<dbReference type="RefSeq" id="WP_103096322.1">
    <property type="nucleotide sequence ID" value="NZ_LYMM01000036.1"/>
</dbReference>
<keyword evidence="2" id="KW-0808">Transferase</keyword>
<feature type="domain" description="Amidase" evidence="1">
    <location>
        <begin position="222"/>
        <end position="360"/>
    </location>
</feature>
<accession>A0A2K2G022</accession>